<dbReference type="InterPro" id="IPR009057">
    <property type="entry name" value="Homeodomain-like_sf"/>
</dbReference>
<evidence type="ECO:0000256" key="2">
    <source>
        <dbReference type="PROSITE-ProRule" id="PRU00335"/>
    </source>
</evidence>
<reference evidence="4 5" key="1">
    <citation type="submission" date="2009-02" db="EMBL/GenBank/DDBJ databases">
        <title>Sequencing of the draft genome and assembly of Dethiobacter alkaliphilus AHT 1.</title>
        <authorList>
            <consortium name="US DOE Joint Genome Institute (JGI-PGF)"/>
            <person name="Lucas S."/>
            <person name="Copeland A."/>
            <person name="Lapidus A."/>
            <person name="Glavina del Rio T."/>
            <person name="Dalin E."/>
            <person name="Tice H."/>
            <person name="Bruce D."/>
            <person name="Goodwin L."/>
            <person name="Pitluck S."/>
            <person name="Larimer F."/>
            <person name="Land M.L."/>
            <person name="Hauser L."/>
            <person name="Muyzer G."/>
        </authorList>
    </citation>
    <scope>NUCLEOTIDE SEQUENCE [LARGE SCALE GENOMIC DNA]</scope>
    <source>
        <strain evidence="4 5">AHT 1</strain>
    </source>
</reference>
<organism evidence="4 5">
    <name type="scientific">Dethiobacter alkaliphilus AHT 1</name>
    <dbReference type="NCBI Taxonomy" id="555088"/>
    <lineage>
        <taxon>Bacteria</taxon>
        <taxon>Bacillati</taxon>
        <taxon>Bacillota</taxon>
        <taxon>Dethiobacteria</taxon>
        <taxon>Dethiobacterales</taxon>
        <taxon>Dethiobacteraceae</taxon>
        <taxon>Dethiobacter</taxon>
    </lineage>
</organism>
<evidence type="ECO:0000256" key="1">
    <source>
        <dbReference type="ARBA" id="ARBA00023125"/>
    </source>
</evidence>
<dbReference type="SUPFAM" id="SSF46689">
    <property type="entry name" value="Homeodomain-like"/>
    <property type="match status" value="1"/>
</dbReference>
<dbReference type="Gene3D" id="1.10.357.10">
    <property type="entry name" value="Tetracycline Repressor, domain 2"/>
    <property type="match status" value="1"/>
</dbReference>
<dbReference type="STRING" id="555088.DealDRAFT_2288"/>
<dbReference type="PANTHER" id="PTHR43479:SF11">
    <property type="entry name" value="ACREF_ENVCD OPERON REPRESSOR-RELATED"/>
    <property type="match status" value="1"/>
</dbReference>
<dbReference type="PRINTS" id="PR00455">
    <property type="entry name" value="HTHTETR"/>
</dbReference>
<dbReference type="EMBL" id="ACJM01000012">
    <property type="protein sequence ID" value="EEG76840.1"/>
    <property type="molecule type" value="Genomic_DNA"/>
</dbReference>
<dbReference type="AlphaFoldDB" id="C0GIH9"/>
<feature type="DNA-binding region" description="H-T-H motif" evidence="2">
    <location>
        <begin position="34"/>
        <end position="53"/>
    </location>
</feature>
<dbReference type="Pfam" id="PF00440">
    <property type="entry name" value="TetR_N"/>
    <property type="match status" value="1"/>
</dbReference>
<evidence type="ECO:0000313" key="4">
    <source>
        <dbReference type="EMBL" id="EEG76840.1"/>
    </source>
</evidence>
<dbReference type="InterPro" id="IPR049488">
    <property type="entry name" value="TM_1030-like_C"/>
</dbReference>
<dbReference type="PANTHER" id="PTHR43479">
    <property type="entry name" value="ACREF/ENVCD OPERON REPRESSOR-RELATED"/>
    <property type="match status" value="1"/>
</dbReference>
<keyword evidence="5" id="KW-1185">Reference proteome</keyword>
<name>C0GIH9_DETAL</name>
<evidence type="ECO:0000259" key="3">
    <source>
        <dbReference type="PROSITE" id="PS50977"/>
    </source>
</evidence>
<dbReference type="Pfam" id="PF21256">
    <property type="entry name" value="TetR_C_5-like"/>
    <property type="match status" value="1"/>
</dbReference>
<dbReference type="InterPro" id="IPR001647">
    <property type="entry name" value="HTH_TetR"/>
</dbReference>
<dbReference type="SUPFAM" id="SSF48498">
    <property type="entry name" value="Tetracyclin repressor-like, C-terminal domain"/>
    <property type="match status" value="1"/>
</dbReference>
<evidence type="ECO:0000313" key="5">
    <source>
        <dbReference type="Proteomes" id="UP000006443"/>
    </source>
</evidence>
<comment type="caution">
    <text evidence="4">The sequence shown here is derived from an EMBL/GenBank/DDBJ whole genome shotgun (WGS) entry which is preliminary data.</text>
</comment>
<dbReference type="InterPro" id="IPR050624">
    <property type="entry name" value="HTH-type_Tx_Regulator"/>
</dbReference>
<feature type="domain" description="HTH tetR-type" evidence="3">
    <location>
        <begin position="11"/>
        <end position="71"/>
    </location>
</feature>
<dbReference type="GO" id="GO:0003677">
    <property type="term" value="F:DNA binding"/>
    <property type="evidence" value="ECO:0007669"/>
    <property type="project" value="UniProtKB-UniRule"/>
</dbReference>
<protein>
    <submittedName>
        <fullName evidence="4">Transcriptional regulator, TetR family</fullName>
    </submittedName>
</protein>
<proteinExistence type="predicted"/>
<dbReference type="eggNOG" id="COG1309">
    <property type="taxonomic scope" value="Bacteria"/>
</dbReference>
<accession>C0GIH9</accession>
<keyword evidence="1 2" id="KW-0238">DNA-binding</keyword>
<dbReference type="InterPro" id="IPR036271">
    <property type="entry name" value="Tet_transcr_reg_TetR-rel_C_sf"/>
</dbReference>
<dbReference type="Proteomes" id="UP000006443">
    <property type="component" value="Unassembled WGS sequence"/>
</dbReference>
<gene>
    <name evidence="4" type="ORF">DealDRAFT_2288</name>
</gene>
<sequence length="219" mass="25681">MVKQGFLNLSQQEQKQVLEAALDEFSKRDFKTASLNSIIEQAGISKGSMYHYFHNKEDLYLYLMEIIMVEKSRFLAAALQDLKRPVQELSMFETLTLQLNTAVQFARENPRYHLINKQLQDMPDGALKQKIWGRFTVEFDKYMNSMITNAIKNGELRSDLDRKFITRVLRFVMLNFTDFYPDYNELLQMDEEELQQEVGQIIDFLQNGLAAPGNKEEKQ</sequence>
<dbReference type="PROSITE" id="PS50977">
    <property type="entry name" value="HTH_TETR_2"/>
    <property type="match status" value="1"/>
</dbReference>